<evidence type="ECO:0000256" key="6">
    <source>
        <dbReference type="ARBA" id="ARBA00023136"/>
    </source>
</evidence>
<evidence type="ECO:0000313" key="9">
    <source>
        <dbReference type="EMBL" id="MFD2256254.1"/>
    </source>
</evidence>
<feature type="transmembrane region" description="Helical" evidence="7">
    <location>
        <begin position="46"/>
        <end position="63"/>
    </location>
</feature>
<keyword evidence="6 7" id="KW-0472">Membrane</keyword>
<dbReference type="Pfam" id="PF03600">
    <property type="entry name" value="CitMHS"/>
    <property type="match status" value="1"/>
</dbReference>
<keyword evidence="3 7" id="KW-0812">Transmembrane</keyword>
<feature type="transmembrane region" description="Helical" evidence="7">
    <location>
        <begin position="192"/>
        <end position="213"/>
    </location>
</feature>
<gene>
    <name evidence="9" type="ORF">ACFSSA_06185</name>
</gene>
<keyword evidence="2" id="KW-0813">Transport</keyword>
<evidence type="ECO:0000256" key="5">
    <source>
        <dbReference type="ARBA" id="ARBA00022989"/>
    </source>
</evidence>
<organism evidence="9 10">
    <name type="scientific">Luteolibacter algae</name>
    <dbReference type="NCBI Taxonomy" id="454151"/>
    <lineage>
        <taxon>Bacteria</taxon>
        <taxon>Pseudomonadati</taxon>
        <taxon>Verrucomicrobiota</taxon>
        <taxon>Verrucomicrobiia</taxon>
        <taxon>Verrucomicrobiales</taxon>
        <taxon>Verrucomicrobiaceae</taxon>
        <taxon>Luteolibacter</taxon>
    </lineage>
</organism>
<evidence type="ECO:0000256" key="7">
    <source>
        <dbReference type="SAM" id="Phobius"/>
    </source>
</evidence>
<comment type="subcellular location">
    <subcellularLocation>
        <location evidence="1">Membrane</location>
        <topology evidence="1">Multi-pass membrane protein</topology>
    </subcellularLocation>
</comment>
<dbReference type="Pfam" id="PF02080">
    <property type="entry name" value="TrkA_C"/>
    <property type="match status" value="1"/>
</dbReference>
<feature type="transmembrane region" description="Helical" evidence="7">
    <location>
        <begin position="452"/>
        <end position="470"/>
    </location>
</feature>
<feature type="transmembrane region" description="Helical" evidence="7">
    <location>
        <begin position="567"/>
        <end position="586"/>
    </location>
</feature>
<dbReference type="InterPro" id="IPR006037">
    <property type="entry name" value="RCK_C"/>
</dbReference>
<proteinExistence type="predicted"/>
<evidence type="ECO:0000256" key="3">
    <source>
        <dbReference type="ARBA" id="ARBA00022692"/>
    </source>
</evidence>
<dbReference type="EMBL" id="JBHUIT010000005">
    <property type="protein sequence ID" value="MFD2256254.1"/>
    <property type="molecule type" value="Genomic_DNA"/>
</dbReference>
<feature type="transmembrane region" description="Helical" evidence="7">
    <location>
        <begin position="482"/>
        <end position="506"/>
    </location>
</feature>
<evidence type="ECO:0000256" key="4">
    <source>
        <dbReference type="ARBA" id="ARBA00022737"/>
    </source>
</evidence>
<sequence>MQNSREKSKESPPFGAKMSQEIVLTLLVVILTLVAFVREWSSPDVLALSILCLLVALGLIDMADMPLVFRNEAPLTIASLFIIGGALEKSGAVDQIGRLLQRRVTGGVRSSILAFTIVASFFSAWMNNTAIVAILMPVVLGFARSKDIPASKLLIPLSYSSILGGCCTLIGTSTNLLVNGSLKDLGLEPMSMFTLAPIGVPLAIAGIGYLTIFGPKLLPSRSSITGSLEIDFRAVPLHHLLIGDGASIIGEKLFDTPLGSREAGIHVLEIRRRGARLMVPLSEVIVEKNDRFLVALHRRRGGAARAEELFAKIGAEELSSIDGIVSELVIPAESSLAGRTLAASDFRQRYNCVVLAVHRNGVNITSRMAELSLERGDTLLVITAVNNLSSLKLTRDFVLTDAPEEKQDSKPAAPVRKWPIIFSWSILGAVVLIVSLTDIFSRINPSVPSIPIHYAAMVGALVLLWGGILTPREAYASIDWQVLLMLYGLLGLGMAMQSTGTAEWLAKHLVEITRSFVAPNLLPFVILWLVFLFTSMLTEVLSNNATAVMLVPIVVKLASEIGVEPRPFIMAVTVAASCAFTLPMGYQTHMMVYGPGGYKFSDYIRTGIPLNLLAWVITCTIVPIIWPFNPA</sequence>
<feature type="transmembrane region" description="Helical" evidence="7">
    <location>
        <begin position="112"/>
        <end position="141"/>
    </location>
</feature>
<feature type="transmembrane region" description="Helical" evidence="7">
    <location>
        <begin position="153"/>
        <end position="172"/>
    </location>
</feature>
<evidence type="ECO:0000256" key="2">
    <source>
        <dbReference type="ARBA" id="ARBA00022448"/>
    </source>
</evidence>
<accession>A0ABW5D7A5</accession>
<feature type="transmembrane region" description="Helical" evidence="7">
    <location>
        <begin position="606"/>
        <end position="628"/>
    </location>
</feature>
<feature type="transmembrane region" description="Helical" evidence="7">
    <location>
        <begin position="420"/>
        <end position="440"/>
    </location>
</feature>
<keyword evidence="4" id="KW-0677">Repeat</keyword>
<feature type="transmembrane region" description="Helical" evidence="7">
    <location>
        <begin position="21"/>
        <end position="40"/>
    </location>
</feature>
<reference evidence="10" key="1">
    <citation type="journal article" date="2019" name="Int. J. Syst. Evol. Microbiol.">
        <title>The Global Catalogue of Microorganisms (GCM) 10K type strain sequencing project: providing services to taxonomists for standard genome sequencing and annotation.</title>
        <authorList>
            <consortium name="The Broad Institute Genomics Platform"/>
            <consortium name="The Broad Institute Genome Sequencing Center for Infectious Disease"/>
            <person name="Wu L."/>
            <person name="Ma J."/>
        </authorList>
    </citation>
    <scope>NUCLEOTIDE SEQUENCE [LARGE SCALE GENOMIC DNA]</scope>
    <source>
        <strain evidence="10">CGMCC 4.7106</strain>
    </source>
</reference>
<protein>
    <submittedName>
        <fullName evidence="9">SLC13 family permease</fullName>
    </submittedName>
</protein>
<dbReference type="PROSITE" id="PS51202">
    <property type="entry name" value="RCK_C"/>
    <property type="match status" value="1"/>
</dbReference>
<dbReference type="PANTHER" id="PTHR43652:SF2">
    <property type="entry name" value="BASIC AMINO ACID ANTIPORTER YFCC-RELATED"/>
    <property type="match status" value="1"/>
</dbReference>
<dbReference type="InterPro" id="IPR036721">
    <property type="entry name" value="RCK_C_sf"/>
</dbReference>
<dbReference type="InterPro" id="IPR004680">
    <property type="entry name" value="Cit_transptr-like_dom"/>
</dbReference>
<dbReference type="InterPro" id="IPR051679">
    <property type="entry name" value="DASS-Related_Transporters"/>
</dbReference>
<evidence type="ECO:0000313" key="10">
    <source>
        <dbReference type="Proteomes" id="UP001597375"/>
    </source>
</evidence>
<name>A0ABW5D7A5_9BACT</name>
<dbReference type="Proteomes" id="UP001597375">
    <property type="component" value="Unassembled WGS sequence"/>
</dbReference>
<feature type="transmembrane region" description="Helical" evidence="7">
    <location>
        <begin position="526"/>
        <end position="555"/>
    </location>
</feature>
<dbReference type="PANTHER" id="PTHR43652">
    <property type="entry name" value="BASIC AMINO ACID ANTIPORTER YFCC-RELATED"/>
    <property type="match status" value="1"/>
</dbReference>
<evidence type="ECO:0000256" key="1">
    <source>
        <dbReference type="ARBA" id="ARBA00004141"/>
    </source>
</evidence>
<keyword evidence="10" id="KW-1185">Reference proteome</keyword>
<dbReference type="Gene3D" id="3.30.70.1450">
    <property type="entry name" value="Regulator of K+ conductance, C-terminal domain"/>
    <property type="match status" value="1"/>
</dbReference>
<dbReference type="SUPFAM" id="SSF116726">
    <property type="entry name" value="TrkA C-terminal domain-like"/>
    <property type="match status" value="2"/>
</dbReference>
<evidence type="ECO:0000259" key="8">
    <source>
        <dbReference type="PROSITE" id="PS51202"/>
    </source>
</evidence>
<keyword evidence="5 7" id="KW-1133">Transmembrane helix</keyword>
<feature type="domain" description="RCK C-terminal" evidence="8">
    <location>
        <begin position="313"/>
        <end position="397"/>
    </location>
</feature>
<comment type="caution">
    <text evidence="9">The sequence shown here is derived from an EMBL/GenBank/DDBJ whole genome shotgun (WGS) entry which is preliminary data.</text>
</comment>